<dbReference type="InterPro" id="IPR050101">
    <property type="entry name" value="CinA"/>
</dbReference>
<comment type="similarity">
    <text evidence="1">Belongs to the CinA family.</text>
</comment>
<dbReference type="NCBIfam" id="NF001813">
    <property type="entry name" value="PRK00549.1"/>
    <property type="match status" value="1"/>
</dbReference>
<dbReference type="Pfam" id="PF18146">
    <property type="entry name" value="CinA_KH"/>
    <property type="match status" value="1"/>
</dbReference>
<dbReference type="InterPro" id="IPR008136">
    <property type="entry name" value="CinA_C"/>
</dbReference>
<dbReference type="PANTHER" id="PTHR13939:SF0">
    <property type="entry name" value="NMN AMIDOHYDROLASE-LIKE PROTEIN YFAY"/>
    <property type="match status" value="1"/>
</dbReference>
<feature type="domain" description="MoaB/Mog" evidence="2">
    <location>
        <begin position="4"/>
        <end position="171"/>
    </location>
</feature>
<dbReference type="HAMAP" id="MF_00226_B">
    <property type="entry name" value="CinA_B"/>
    <property type="match status" value="1"/>
</dbReference>
<accession>A0A7W2AGI7</accession>
<dbReference type="Pfam" id="PF02464">
    <property type="entry name" value="CinA"/>
    <property type="match status" value="1"/>
</dbReference>
<comment type="caution">
    <text evidence="3">The sequence shown here is derived from an EMBL/GenBank/DDBJ whole genome shotgun (WGS) entry which is preliminary data.</text>
</comment>
<dbReference type="InterPro" id="IPR001453">
    <property type="entry name" value="MoaB/Mog_dom"/>
</dbReference>
<dbReference type="SUPFAM" id="SSF142433">
    <property type="entry name" value="CinA-like"/>
    <property type="match status" value="1"/>
</dbReference>
<dbReference type="PANTHER" id="PTHR13939">
    <property type="entry name" value="NICOTINAMIDE-NUCLEOTIDE AMIDOHYDROLASE PNCC"/>
    <property type="match status" value="1"/>
</dbReference>
<protein>
    <recommendedName>
        <fullName evidence="1">Putative competence-damage inducible protein</fullName>
    </recommendedName>
</protein>
<dbReference type="PIRSF" id="PIRSF006728">
    <property type="entry name" value="CinA"/>
    <property type="match status" value="1"/>
</dbReference>
<evidence type="ECO:0000259" key="2">
    <source>
        <dbReference type="SMART" id="SM00852"/>
    </source>
</evidence>
<dbReference type="AlphaFoldDB" id="A0A7W2AGI7"/>
<dbReference type="Gene3D" id="3.40.980.10">
    <property type="entry name" value="MoaB/Mog-like domain"/>
    <property type="match status" value="1"/>
</dbReference>
<proteinExistence type="inferred from homology"/>
<name>A0A7W2AGI7_9BACL</name>
<dbReference type="Pfam" id="PF00994">
    <property type="entry name" value="MoCF_biosynth"/>
    <property type="match status" value="1"/>
</dbReference>
<keyword evidence="4" id="KW-1185">Reference proteome</keyword>
<dbReference type="InterPro" id="IPR008135">
    <property type="entry name" value="Competence-induced_CinA"/>
</dbReference>
<gene>
    <name evidence="1" type="primary">cinA</name>
    <name evidence="3" type="ORF">H1164_04940</name>
</gene>
<dbReference type="SUPFAM" id="SSF53218">
    <property type="entry name" value="Molybdenum cofactor biosynthesis proteins"/>
    <property type="match status" value="1"/>
</dbReference>
<dbReference type="InterPro" id="IPR036425">
    <property type="entry name" value="MoaB/Mog-like_dom_sf"/>
</dbReference>
<dbReference type="OrthoDB" id="9801454at2"/>
<dbReference type="NCBIfam" id="TIGR00199">
    <property type="entry name" value="PncC_domain"/>
    <property type="match status" value="1"/>
</dbReference>
<reference evidence="3 4" key="1">
    <citation type="submission" date="2020-07" db="EMBL/GenBank/DDBJ databases">
        <authorList>
            <person name="Feng H."/>
        </authorList>
    </citation>
    <scope>NUCLEOTIDE SEQUENCE [LARGE SCALE GENOMIC DNA]</scope>
    <source>
        <strain evidence="4">s-11</strain>
    </source>
</reference>
<sequence>MQAEIITVGTELLLGETVDLHSSFLSRECVSLGIEVILHTSVGDDANRLLEVLRSAHARSKLVFLCGGLGPTMDDLTKETLAEFIGVNLVQDPEVTGRLERYFSNRGRSMPANNYKQTFVFPGGTVFQNDHGTAPGLAVSHHDVTYVLLPGPPNELIPMFEKSVRPFLLQQFYGKQAIVSQPLSFFGIGESLLEEKIKDLIQQYGNPVIATYAKEAGVVLRLTSKAKDERSARALIEPVKKEILARVGDFCFSEEDRSLEEVLVSSLAAQGRTVSVAESCTGGLLSELLTSVPGSSEVFRGGFVSYSAESKNQIVQVPADVLEKHGTVSFQVAEILAENTRRQFGTDFALSITGVAGPASVENKPVGLVYIGLKEAGSPARVYCYRLRGTRRRIRLLAAKHACFILQQRLKKGETTR</sequence>
<dbReference type="Gene3D" id="3.90.950.20">
    <property type="entry name" value="CinA-like"/>
    <property type="match status" value="1"/>
</dbReference>
<dbReference type="EMBL" id="JACEIP010000005">
    <property type="protein sequence ID" value="MBA4542247.1"/>
    <property type="molecule type" value="Genomic_DNA"/>
</dbReference>
<dbReference type="InterPro" id="IPR036653">
    <property type="entry name" value="CinA-like_C"/>
</dbReference>
<dbReference type="InterPro" id="IPR041424">
    <property type="entry name" value="CinA_KH"/>
</dbReference>
<evidence type="ECO:0000256" key="1">
    <source>
        <dbReference type="HAMAP-Rule" id="MF_00226"/>
    </source>
</evidence>
<evidence type="ECO:0000313" key="4">
    <source>
        <dbReference type="Proteomes" id="UP000530514"/>
    </source>
</evidence>
<dbReference type="Gene3D" id="3.30.70.2860">
    <property type="match status" value="1"/>
</dbReference>
<dbReference type="SMART" id="SM00852">
    <property type="entry name" value="MoCF_biosynth"/>
    <property type="match status" value="1"/>
</dbReference>
<dbReference type="Proteomes" id="UP000530514">
    <property type="component" value="Unassembled WGS sequence"/>
</dbReference>
<dbReference type="RefSeq" id="WP_033099667.1">
    <property type="nucleotide sequence ID" value="NZ_JACEIP010000005.1"/>
</dbReference>
<organism evidence="3 4">
    <name type="scientific">Thermoactinomyces daqus</name>
    <dbReference type="NCBI Taxonomy" id="1329516"/>
    <lineage>
        <taxon>Bacteria</taxon>
        <taxon>Bacillati</taxon>
        <taxon>Bacillota</taxon>
        <taxon>Bacilli</taxon>
        <taxon>Bacillales</taxon>
        <taxon>Thermoactinomycetaceae</taxon>
        <taxon>Thermoactinomyces</taxon>
    </lineage>
</organism>
<dbReference type="NCBIfam" id="TIGR00200">
    <property type="entry name" value="cinA_nterm"/>
    <property type="match status" value="1"/>
</dbReference>
<dbReference type="CDD" id="cd00885">
    <property type="entry name" value="cinA"/>
    <property type="match status" value="1"/>
</dbReference>
<evidence type="ECO:0000313" key="3">
    <source>
        <dbReference type="EMBL" id="MBA4542247.1"/>
    </source>
</evidence>